<dbReference type="AlphaFoldDB" id="A0A2M3ZQW9"/>
<evidence type="ECO:0000313" key="1">
    <source>
        <dbReference type="EMBL" id="MBW30946.1"/>
    </source>
</evidence>
<reference evidence="1" key="1">
    <citation type="submission" date="2018-01" db="EMBL/GenBank/DDBJ databases">
        <title>An insight into the sialome of Amazonian anophelines.</title>
        <authorList>
            <person name="Ribeiro J.M."/>
            <person name="Scarpassa V."/>
            <person name="Calvo E."/>
        </authorList>
    </citation>
    <scope>NUCLEOTIDE SEQUENCE</scope>
    <source>
        <tissue evidence="1">Salivary glands</tissue>
    </source>
</reference>
<name>A0A2M3ZQW9_9DIPT</name>
<proteinExistence type="predicted"/>
<protein>
    <submittedName>
        <fullName evidence="1">Putative secreted peptide</fullName>
    </submittedName>
</protein>
<organism evidence="1">
    <name type="scientific">Anopheles braziliensis</name>
    <dbReference type="NCBI Taxonomy" id="58242"/>
    <lineage>
        <taxon>Eukaryota</taxon>
        <taxon>Metazoa</taxon>
        <taxon>Ecdysozoa</taxon>
        <taxon>Arthropoda</taxon>
        <taxon>Hexapoda</taxon>
        <taxon>Insecta</taxon>
        <taxon>Pterygota</taxon>
        <taxon>Neoptera</taxon>
        <taxon>Endopterygota</taxon>
        <taxon>Diptera</taxon>
        <taxon>Nematocera</taxon>
        <taxon>Culicoidea</taxon>
        <taxon>Culicidae</taxon>
        <taxon>Anophelinae</taxon>
        <taxon>Anopheles</taxon>
    </lineage>
</organism>
<sequence>MMVASFHVYVFAGTSDLVRALHLVTLFLFVPNTTPAPLSVHIFVRLLSFSFCVSPSPRMRRKHGKIRMHCRQPAWPT</sequence>
<dbReference type="EMBL" id="GGFM01010195">
    <property type="protein sequence ID" value="MBW30946.1"/>
    <property type="molecule type" value="Transcribed_RNA"/>
</dbReference>
<accession>A0A2M3ZQW9</accession>